<dbReference type="eggNOG" id="ENOG502RMJV">
    <property type="taxonomic scope" value="Eukaryota"/>
</dbReference>
<sequence length="225" mass="25412">MSPAATRRARSRPQVKRQRIEEDDEPEHKDVVLINILKAEKESLANENEALKQRLKEAQNATSLETKEKNALKARNIKLKASWDSATQNVQSLRSQLGEANAAKKECRIALAKALSPNYSPMAHLAKNSDCQIMVKIEDHGQVMEDIVPLVSSGDQEHINQLLDFVFLGVTEKWFCFSAVCEKKVTDQDSFMKDQQCPVHKSPCELWLKKTKGPPQDRIVFTSTV</sequence>
<dbReference type="OrthoDB" id="5087291at2759"/>
<evidence type="ECO:0000256" key="2">
    <source>
        <dbReference type="SAM" id="MobiDB-lite"/>
    </source>
</evidence>
<gene>
    <name evidence="3" type="ORF">FVEG_04489</name>
</gene>
<dbReference type="EMBL" id="DS022246">
    <property type="protein sequence ID" value="EWG42748.1"/>
    <property type="molecule type" value="Genomic_DNA"/>
</dbReference>
<dbReference type="GeneID" id="30062547"/>
<feature type="compositionally biased region" description="Basic residues" evidence="2">
    <location>
        <begin position="7"/>
        <end position="17"/>
    </location>
</feature>
<dbReference type="AlphaFoldDB" id="W7LU50"/>
<dbReference type="KEGG" id="fvr:FVEG_04489"/>
<protein>
    <submittedName>
        <fullName evidence="3">Uncharacterized protein</fullName>
    </submittedName>
</protein>
<feature type="region of interest" description="Disordered" evidence="2">
    <location>
        <begin position="1"/>
        <end position="27"/>
    </location>
</feature>
<keyword evidence="1" id="KW-0175">Coiled coil</keyword>
<evidence type="ECO:0000313" key="4">
    <source>
        <dbReference type="Proteomes" id="UP000009096"/>
    </source>
</evidence>
<keyword evidence="4" id="KW-1185">Reference proteome</keyword>
<reference evidence="3 4" key="1">
    <citation type="journal article" date="2010" name="Nature">
        <title>Comparative genomics reveals mobile pathogenicity chromosomes in Fusarium.</title>
        <authorList>
            <person name="Ma L.J."/>
            <person name="van der Does H.C."/>
            <person name="Borkovich K.A."/>
            <person name="Coleman J.J."/>
            <person name="Daboussi M.J."/>
            <person name="Di Pietro A."/>
            <person name="Dufresne M."/>
            <person name="Freitag M."/>
            <person name="Grabherr M."/>
            <person name="Henrissat B."/>
            <person name="Houterman P.M."/>
            <person name="Kang S."/>
            <person name="Shim W.B."/>
            <person name="Woloshuk C."/>
            <person name="Xie X."/>
            <person name="Xu J.R."/>
            <person name="Antoniw J."/>
            <person name="Baker S.E."/>
            <person name="Bluhm B.H."/>
            <person name="Breakspear A."/>
            <person name="Brown D.W."/>
            <person name="Butchko R.A."/>
            <person name="Chapman S."/>
            <person name="Coulson R."/>
            <person name="Coutinho P.M."/>
            <person name="Danchin E.G."/>
            <person name="Diener A."/>
            <person name="Gale L.R."/>
            <person name="Gardiner D.M."/>
            <person name="Goff S."/>
            <person name="Hammond-Kosack K.E."/>
            <person name="Hilburn K."/>
            <person name="Hua-Van A."/>
            <person name="Jonkers W."/>
            <person name="Kazan K."/>
            <person name="Kodira C.D."/>
            <person name="Koehrsen M."/>
            <person name="Kumar L."/>
            <person name="Lee Y.H."/>
            <person name="Li L."/>
            <person name="Manners J.M."/>
            <person name="Miranda-Saavedra D."/>
            <person name="Mukherjee M."/>
            <person name="Park G."/>
            <person name="Park J."/>
            <person name="Park S.Y."/>
            <person name="Proctor R.H."/>
            <person name="Regev A."/>
            <person name="Ruiz-Roldan M.C."/>
            <person name="Sain D."/>
            <person name="Sakthikumar S."/>
            <person name="Sykes S."/>
            <person name="Schwartz D.C."/>
            <person name="Turgeon B.G."/>
            <person name="Wapinski I."/>
            <person name="Yoder O."/>
            <person name="Young S."/>
            <person name="Zeng Q."/>
            <person name="Zhou S."/>
            <person name="Galagan J."/>
            <person name="Cuomo C.A."/>
            <person name="Kistler H.C."/>
            <person name="Rep M."/>
        </authorList>
    </citation>
    <scope>NUCLEOTIDE SEQUENCE [LARGE SCALE GENOMIC DNA]</scope>
    <source>
        <strain evidence="4">M3125 / FGSC 7600</strain>
    </source>
</reference>
<dbReference type="RefSeq" id="XP_018748939.1">
    <property type="nucleotide sequence ID" value="XM_018892272.1"/>
</dbReference>
<feature type="coiled-coil region" evidence="1">
    <location>
        <begin position="34"/>
        <end position="68"/>
    </location>
</feature>
<dbReference type="Proteomes" id="UP000009096">
    <property type="component" value="Chromosome 4"/>
</dbReference>
<dbReference type="OMA" id="IMMARYD"/>
<evidence type="ECO:0000256" key="1">
    <source>
        <dbReference type="SAM" id="Coils"/>
    </source>
</evidence>
<name>W7LU50_GIBM7</name>
<dbReference type="VEuPathDB" id="FungiDB:FVEG_04489"/>
<dbReference type="EMBL" id="CM000581">
    <property type="protein sequence ID" value="EWG42748.1"/>
    <property type="molecule type" value="Genomic_DNA"/>
</dbReference>
<accession>W7LU50</accession>
<dbReference type="HOGENOM" id="CLU_1277654_0_0_1"/>
<proteinExistence type="predicted"/>
<evidence type="ECO:0000313" key="3">
    <source>
        <dbReference type="EMBL" id="EWG42748.1"/>
    </source>
</evidence>
<organism evidence="3 4">
    <name type="scientific">Gibberella moniliformis (strain M3125 / FGSC 7600)</name>
    <name type="common">Maize ear and stalk rot fungus</name>
    <name type="synonym">Fusarium verticillioides</name>
    <dbReference type="NCBI Taxonomy" id="334819"/>
    <lineage>
        <taxon>Eukaryota</taxon>
        <taxon>Fungi</taxon>
        <taxon>Dikarya</taxon>
        <taxon>Ascomycota</taxon>
        <taxon>Pezizomycotina</taxon>
        <taxon>Sordariomycetes</taxon>
        <taxon>Hypocreomycetidae</taxon>
        <taxon>Hypocreales</taxon>
        <taxon>Nectriaceae</taxon>
        <taxon>Fusarium</taxon>
        <taxon>Fusarium fujikuroi species complex</taxon>
    </lineage>
</organism>